<dbReference type="AlphaFoldDB" id="A0A179GP04"/>
<feature type="compositionally biased region" description="Basic residues" evidence="1">
    <location>
        <begin position="1"/>
        <end position="10"/>
    </location>
</feature>
<dbReference type="Proteomes" id="UP000078340">
    <property type="component" value="Unassembled WGS sequence"/>
</dbReference>
<evidence type="ECO:0000313" key="2">
    <source>
        <dbReference type="EMBL" id="OAQ79502.1"/>
    </source>
</evidence>
<dbReference type="EMBL" id="LSBI01000010">
    <property type="protein sequence ID" value="OAQ79502.1"/>
    <property type="molecule type" value="Genomic_DNA"/>
</dbReference>
<feature type="region of interest" description="Disordered" evidence="1">
    <location>
        <begin position="1"/>
        <end position="20"/>
    </location>
</feature>
<name>A0A179GP04_PURLI</name>
<evidence type="ECO:0000313" key="3">
    <source>
        <dbReference type="Proteomes" id="UP000078340"/>
    </source>
</evidence>
<accession>A0A179GP04</accession>
<comment type="caution">
    <text evidence="2">The sequence shown here is derived from an EMBL/GenBank/DDBJ whole genome shotgun (WGS) entry which is preliminary data.</text>
</comment>
<reference evidence="2 3" key="1">
    <citation type="submission" date="2016-02" db="EMBL/GenBank/DDBJ databases">
        <title>Biosynthesis of antibiotic leucinostatins and their inhibition on Phytophthora in bio-control Purpureocillium lilacinum.</title>
        <authorList>
            <person name="Wang G."/>
            <person name="Liu Z."/>
            <person name="Lin R."/>
            <person name="Li E."/>
            <person name="Mao Z."/>
            <person name="Ling J."/>
            <person name="Yin W."/>
            <person name="Xie B."/>
        </authorList>
    </citation>
    <scope>NUCLEOTIDE SEQUENCE [LARGE SCALE GENOMIC DNA]</scope>
    <source>
        <strain evidence="2">PLFJ-1</strain>
    </source>
</reference>
<evidence type="ECO:0000256" key="1">
    <source>
        <dbReference type="SAM" id="MobiDB-lite"/>
    </source>
</evidence>
<proteinExistence type="predicted"/>
<sequence>MPVTARRPRGRGTQGPAQQNPLLIATAADECRMPGSTGSVSLHVAPLPFSLTLPPSLHLSGNTTLLCDTEQVH</sequence>
<gene>
    <name evidence="2" type="ORF">VFPFJ_09988</name>
</gene>
<protein>
    <submittedName>
        <fullName evidence="2">Uncharacterized protein</fullName>
    </submittedName>
</protein>
<organism evidence="2 3">
    <name type="scientific">Purpureocillium lilacinum</name>
    <name type="common">Paecilomyces lilacinus</name>
    <dbReference type="NCBI Taxonomy" id="33203"/>
    <lineage>
        <taxon>Eukaryota</taxon>
        <taxon>Fungi</taxon>
        <taxon>Dikarya</taxon>
        <taxon>Ascomycota</taxon>
        <taxon>Pezizomycotina</taxon>
        <taxon>Sordariomycetes</taxon>
        <taxon>Hypocreomycetidae</taxon>
        <taxon>Hypocreales</taxon>
        <taxon>Ophiocordycipitaceae</taxon>
        <taxon>Purpureocillium</taxon>
    </lineage>
</organism>